<reference evidence="4" key="2">
    <citation type="submission" date="2023-01" db="EMBL/GenBank/DDBJ databases">
        <authorList>
            <person name="Sun Q."/>
            <person name="Evtushenko L."/>
        </authorList>
    </citation>
    <scope>NUCLEOTIDE SEQUENCE</scope>
    <source>
        <strain evidence="4">VKM B-2347</strain>
    </source>
</reference>
<comment type="caution">
    <text evidence="4">The sequence shown here is derived from an EMBL/GenBank/DDBJ whole genome shotgun (WGS) entry which is preliminary data.</text>
</comment>
<dbReference type="EMBL" id="BSFI01000006">
    <property type="protein sequence ID" value="GLK67543.1"/>
    <property type="molecule type" value="Genomic_DNA"/>
</dbReference>
<dbReference type="InterPro" id="IPR011055">
    <property type="entry name" value="Dup_hybrid_motif"/>
</dbReference>
<feature type="compositionally biased region" description="Polar residues" evidence="2">
    <location>
        <begin position="261"/>
        <end position="275"/>
    </location>
</feature>
<accession>A0A9W6MV36</accession>
<feature type="compositionally biased region" description="Polar residues" evidence="2">
    <location>
        <begin position="86"/>
        <end position="97"/>
    </location>
</feature>
<gene>
    <name evidence="4" type="ORF">GCM10008179_11810</name>
</gene>
<dbReference type="Gene3D" id="3.10.350.10">
    <property type="entry name" value="LysM domain"/>
    <property type="match status" value="1"/>
</dbReference>
<dbReference type="InterPro" id="IPR050570">
    <property type="entry name" value="Cell_wall_metabolism_enzyme"/>
</dbReference>
<feature type="compositionally biased region" description="Low complexity" evidence="2">
    <location>
        <begin position="228"/>
        <end position="246"/>
    </location>
</feature>
<sequence>MVVLGASTLGACSSDTFRFGGDPDANPYQTSRATPRREPASTGSIQAAPSARVERAPLGAPSGPQARPMRGFDGGQGGGRGDGEYRSSSLEPRTTGSLPPVRAGAPASSSNWSGDGGSVVTLRQGESIHTLSQRYGVPASAIMQANNLQSANGVGPGRQLVIPVYSGAGGPSAPQRMASASEPESQPRSAPEPMRPQPAAGQQGRMQFVTGPQAKGAEAPKPAPLKPAPAVQKTAAAPAIKPAVEAQQPESQAFAAPSKPVAQSNDNVKTASLKTSDPAPEAAPTGPSFRWPVRGRVISAYGSKTSGASNDGINLAVPEGTDVKASDDGVVAYAGSELKGFGNLVLIRHSNGWVTAYAHNSKLNVKRGDSVRRGQVIAESGATGNVTSPQLHFEVRKGATSVNPLDHLPNA</sequence>
<dbReference type="InterPro" id="IPR016047">
    <property type="entry name" value="M23ase_b-sheet_dom"/>
</dbReference>
<dbReference type="InterPro" id="IPR036779">
    <property type="entry name" value="LysM_dom_sf"/>
</dbReference>
<evidence type="ECO:0000313" key="4">
    <source>
        <dbReference type="EMBL" id="GLK67543.1"/>
    </source>
</evidence>
<dbReference type="PROSITE" id="PS51782">
    <property type="entry name" value="LYSM"/>
    <property type="match status" value="1"/>
</dbReference>
<dbReference type="Pfam" id="PF01551">
    <property type="entry name" value="Peptidase_M23"/>
    <property type="match status" value="1"/>
</dbReference>
<dbReference type="SUPFAM" id="SSF54106">
    <property type="entry name" value="LysM domain"/>
    <property type="match status" value="1"/>
</dbReference>
<keyword evidence="5" id="KW-1185">Reference proteome</keyword>
<organism evidence="4 5">
    <name type="scientific">Hansschlegelia plantiphila</name>
    <dbReference type="NCBI Taxonomy" id="374655"/>
    <lineage>
        <taxon>Bacteria</taxon>
        <taxon>Pseudomonadati</taxon>
        <taxon>Pseudomonadota</taxon>
        <taxon>Alphaproteobacteria</taxon>
        <taxon>Hyphomicrobiales</taxon>
        <taxon>Methylopilaceae</taxon>
        <taxon>Hansschlegelia</taxon>
    </lineage>
</organism>
<dbReference type="InterPro" id="IPR018392">
    <property type="entry name" value="LysM"/>
</dbReference>
<dbReference type="SMART" id="SM00257">
    <property type="entry name" value="LysM"/>
    <property type="match status" value="1"/>
</dbReference>
<dbReference type="GO" id="GO:0004222">
    <property type="term" value="F:metalloendopeptidase activity"/>
    <property type="evidence" value="ECO:0007669"/>
    <property type="project" value="TreeGrafter"/>
</dbReference>
<evidence type="ECO:0000259" key="3">
    <source>
        <dbReference type="PROSITE" id="PS51782"/>
    </source>
</evidence>
<dbReference type="CDD" id="cd00118">
    <property type="entry name" value="LysM"/>
    <property type="match status" value="1"/>
</dbReference>
<name>A0A9W6MV36_9HYPH</name>
<dbReference type="Gene3D" id="2.70.70.10">
    <property type="entry name" value="Glucose Permease (Domain IIA)"/>
    <property type="match status" value="1"/>
</dbReference>
<feature type="domain" description="LysM" evidence="3">
    <location>
        <begin position="118"/>
        <end position="162"/>
    </location>
</feature>
<dbReference type="PANTHER" id="PTHR21666:SF263">
    <property type="entry name" value="MUREIN HYDROLASE ACTIVATOR NLPD"/>
    <property type="match status" value="1"/>
</dbReference>
<evidence type="ECO:0000256" key="2">
    <source>
        <dbReference type="SAM" id="MobiDB-lite"/>
    </source>
</evidence>
<dbReference type="SUPFAM" id="SSF51261">
    <property type="entry name" value="Duplicated hybrid motif"/>
    <property type="match status" value="1"/>
</dbReference>
<dbReference type="CDD" id="cd12797">
    <property type="entry name" value="M23_peptidase"/>
    <property type="match status" value="1"/>
</dbReference>
<evidence type="ECO:0000256" key="1">
    <source>
        <dbReference type="ARBA" id="ARBA00038420"/>
    </source>
</evidence>
<evidence type="ECO:0000313" key="5">
    <source>
        <dbReference type="Proteomes" id="UP001143372"/>
    </source>
</evidence>
<proteinExistence type="inferred from homology"/>
<comment type="similarity">
    <text evidence="1">Belongs to the E.coli NlpD/Haemophilus LppB family.</text>
</comment>
<protein>
    <submittedName>
        <fullName evidence="4">Lipoprotein</fullName>
    </submittedName>
</protein>
<dbReference type="AlphaFoldDB" id="A0A9W6MV36"/>
<feature type="region of interest" description="Disordered" evidence="2">
    <location>
        <begin position="165"/>
        <end position="290"/>
    </location>
</feature>
<reference evidence="4" key="1">
    <citation type="journal article" date="2014" name="Int. J. Syst. Evol. Microbiol.">
        <title>Complete genome sequence of Corynebacterium casei LMG S-19264T (=DSM 44701T), isolated from a smear-ripened cheese.</title>
        <authorList>
            <consortium name="US DOE Joint Genome Institute (JGI-PGF)"/>
            <person name="Walter F."/>
            <person name="Albersmeier A."/>
            <person name="Kalinowski J."/>
            <person name="Ruckert C."/>
        </authorList>
    </citation>
    <scope>NUCLEOTIDE SEQUENCE</scope>
    <source>
        <strain evidence="4">VKM B-2347</strain>
    </source>
</reference>
<dbReference type="Proteomes" id="UP001143372">
    <property type="component" value="Unassembled WGS sequence"/>
</dbReference>
<keyword evidence="4" id="KW-0449">Lipoprotein</keyword>
<dbReference type="PANTHER" id="PTHR21666">
    <property type="entry name" value="PEPTIDASE-RELATED"/>
    <property type="match status" value="1"/>
</dbReference>
<dbReference type="Pfam" id="PF01476">
    <property type="entry name" value="LysM"/>
    <property type="match status" value="1"/>
</dbReference>
<feature type="region of interest" description="Disordered" evidence="2">
    <location>
        <begin position="1"/>
        <end position="118"/>
    </location>
</feature>